<protein>
    <submittedName>
        <fullName evidence="11">H+/Cl-antiporter ClcA</fullName>
    </submittedName>
</protein>
<name>A0A1G9NA12_9BACT</name>
<keyword evidence="6 10" id="KW-0472">Membrane</keyword>
<dbReference type="RefSeq" id="WP_093200935.1">
    <property type="nucleotide sequence ID" value="NZ_FNGS01000003.1"/>
</dbReference>
<dbReference type="AlphaFoldDB" id="A0A1G9NA12"/>
<keyword evidence="5" id="KW-0406">Ion transport</keyword>
<dbReference type="CDD" id="cd01034">
    <property type="entry name" value="EriC_like"/>
    <property type="match status" value="1"/>
</dbReference>
<evidence type="ECO:0000256" key="10">
    <source>
        <dbReference type="SAM" id="Phobius"/>
    </source>
</evidence>
<dbReference type="Gene3D" id="1.10.3080.10">
    <property type="entry name" value="Clc chloride channel"/>
    <property type="match status" value="1"/>
</dbReference>
<evidence type="ECO:0000256" key="3">
    <source>
        <dbReference type="ARBA" id="ARBA00022692"/>
    </source>
</evidence>
<keyword evidence="12" id="KW-1185">Reference proteome</keyword>
<keyword evidence="9" id="KW-0407">Ion channel</keyword>
<feature type="transmembrane region" description="Helical" evidence="10">
    <location>
        <begin position="220"/>
        <end position="240"/>
    </location>
</feature>
<feature type="transmembrane region" description="Helical" evidence="10">
    <location>
        <begin position="82"/>
        <end position="102"/>
    </location>
</feature>
<evidence type="ECO:0000256" key="6">
    <source>
        <dbReference type="ARBA" id="ARBA00023136"/>
    </source>
</evidence>
<dbReference type="OrthoDB" id="9812438at2"/>
<feature type="transmembrane region" description="Helical" evidence="10">
    <location>
        <begin position="390"/>
        <end position="409"/>
    </location>
</feature>
<dbReference type="Proteomes" id="UP000198901">
    <property type="component" value="Unassembled WGS sequence"/>
</dbReference>
<dbReference type="GO" id="GO:0034707">
    <property type="term" value="C:chloride channel complex"/>
    <property type="evidence" value="ECO:0007669"/>
    <property type="project" value="UniProtKB-KW"/>
</dbReference>
<evidence type="ECO:0000256" key="9">
    <source>
        <dbReference type="ARBA" id="ARBA00023303"/>
    </source>
</evidence>
<dbReference type="Pfam" id="PF00654">
    <property type="entry name" value="Voltage_CLC"/>
    <property type="match status" value="1"/>
</dbReference>
<dbReference type="InterPro" id="IPR050368">
    <property type="entry name" value="ClC-type_chloride_channel"/>
</dbReference>
<keyword evidence="4 10" id="KW-1133">Transmembrane helix</keyword>
<sequence length="461" mass="50046">MKYHLNPWEIRFRRHLKQAGNLPIVQRASRWLIRHHLSTAPFRAAPLLIASALVGLVAVGYERIFAFIERQGIQFFEAHPSWIFLTTPLCFAGAWLLTRYLAPAAAGSGIPQLMAAVELAEGRSHQRVDGLLSVRVALVKVASNLLLLLGGGSTGREGPTLQVAGSLFETVYRLIPEGWNRVSQKTMIVTGGAAGLAAAFNTPLGGIVYVVEELTKAHLALFRTAVLSSVIIAGMTSQYLLGPYLFLGFPKVIPLPFSSLWLVVLLALVTGLAGAWFTRILLWIGAMRQRLKGFTLQLISVTALGLLFAVLVYYTGTPTMGSGKELINDALFHGTGHIPWYAFPARFIGNALSFSAGGAAGIFATSLSSGAMLVSLLLNTVFTVPVEHHNLLVLAGMIGFLTGVTRTPFTSAILVLEMTDRHSAIFYFLLAGIVANLAASFVLRQSFYEIRKEEFLHQETA</sequence>
<dbReference type="PRINTS" id="PR00762">
    <property type="entry name" value="CLCHANNEL"/>
</dbReference>
<keyword evidence="2" id="KW-0813">Transport</keyword>
<evidence type="ECO:0000256" key="4">
    <source>
        <dbReference type="ARBA" id="ARBA00022989"/>
    </source>
</evidence>
<keyword evidence="8" id="KW-0868">Chloride</keyword>
<evidence type="ECO:0000313" key="11">
    <source>
        <dbReference type="EMBL" id="SDL83161.1"/>
    </source>
</evidence>
<dbReference type="PANTHER" id="PTHR43427">
    <property type="entry name" value="CHLORIDE CHANNEL PROTEIN CLC-E"/>
    <property type="match status" value="1"/>
</dbReference>
<evidence type="ECO:0000256" key="2">
    <source>
        <dbReference type="ARBA" id="ARBA00022448"/>
    </source>
</evidence>
<evidence type="ECO:0000256" key="7">
    <source>
        <dbReference type="ARBA" id="ARBA00023173"/>
    </source>
</evidence>
<feature type="transmembrane region" description="Helical" evidence="10">
    <location>
        <begin position="294"/>
        <end position="314"/>
    </location>
</feature>
<feature type="transmembrane region" description="Helical" evidence="10">
    <location>
        <begin position="40"/>
        <end position="61"/>
    </location>
</feature>
<evidence type="ECO:0000256" key="5">
    <source>
        <dbReference type="ARBA" id="ARBA00023065"/>
    </source>
</evidence>
<dbReference type="InterPro" id="IPR001807">
    <property type="entry name" value="ClC"/>
</dbReference>
<feature type="transmembrane region" description="Helical" evidence="10">
    <location>
        <begin position="354"/>
        <end position="378"/>
    </location>
</feature>
<keyword evidence="3 10" id="KW-0812">Transmembrane</keyword>
<dbReference type="GO" id="GO:0005254">
    <property type="term" value="F:chloride channel activity"/>
    <property type="evidence" value="ECO:0007669"/>
    <property type="project" value="UniProtKB-KW"/>
</dbReference>
<evidence type="ECO:0000256" key="1">
    <source>
        <dbReference type="ARBA" id="ARBA00004141"/>
    </source>
</evidence>
<feature type="transmembrane region" description="Helical" evidence="10">
    <location>
        <begin position="424"/>
        <end position="443"/>
    </location>
</feature>
<feature type="transmembrane region" description="Helical" evidence="10">
    <location>
        <begin position="187"/>
        <end position="211"/>
    </location>
</feature>
<keyword evidence="7" id="KW-0869">Chloride channel</keyword>
<organism evidence="11 12">
    <name type="scientific">Siphonobacter aquaeclarae</name>
    <dbReference type="NCBI Taxonomy" id="563176"/>
    <lineage>
        <taxon>Bacteria</taxon>
        <taxon>Pseudomonadati</taxon>
        <taxon>Bacteroidota</taxon>
        <taxon>Cytophagia</taxon>
        <taxon>Cytophagales</taxon>
        <taxon>Cytophagaceae</taxon>
        <taxon>Siphonobacter</taxon>
    </lineage>
</organism>
<dbReference type="SUPFAM" id="SSF81340">
    <property type="entry name" value="Clc chloride channel"/>
    <property type="match status" value="1"/>
</dbReference>
<evidence type="ECO:0000313" key="12">
    <source>
        <dbReference type="Proteomes" id="UP000198901"/>
    </source>
</evidence>
<accession>A0A1G9NA12</accession>
<gene>
    <name evidence="11" type="ORF">SAMN04488090_1922</name>
</gene>
<dbReference type="PANTHER" id="PTHR43427:SF6">
    <property type="entry name" value="CHLORIDE CHANNEL PROTEIN CLC-E"/>
    <property type="match status" value="1"/>
</dbReference>
<reference evidence="11 12" key="1">
    <citation type="submission" date="2016-10" db="EMBL/GenBank/DDBJ databases">
        <authorList>
            <person name="de Groot N.N."/>
        </authorList>
    </citation>
    <scope>NUCLEOTIDE SEQUENCE [LARGE SCALE GENOMIC DNA]</scope>
    <source>
        <strain evidence="11 12">DSM 21668</strain>
    </source>
</reference>
<dbReference type="InterPro" id="IPR014743">
    <property type="entry name" value="Cl-channel_core"/>
</dbReference>
<dbReference type="STRING" id="563176.SAMN04488090_1922"/>
<dbReference type="EMBL" id="FNGS01000003">
    <property type="protein sequence ID" value="SDL83161.1"/>
    <property type="molecule type" value="Genomic_DNA"/>
</dbReference>
<proteinExistence type="predicted"/>
<comment type="subcellular location">
    <subcellularLocation>
        <location evidence="1">Membrane</location>
        <topology evidence="1">Multi-pass membrane protein</topology>
    </subcellularLocation>
</comment>
<evidence type="ECO:0000256" key="8">
    <source>
        <dbReference type="ARBA" id="ARBA00023214"/>
    </source>
</evidence>
<feature type="transmembrane region" description="Helical" evidence="10">
    <location>
        <begin position="260"/>
        <end position="282"/>
    </location>
</feature>